<dbReference type="GO" id="GO:0005829">
    <property type="term" value="C:cytosol"/>
    <property type="evidence" value="ECO:0007669"/>
    <property type="project" value="TreeGrafter"/>
</dbReference>
<dbReference type="SUPFAM" id="SSF53927">
    <property type="entry name" value="Cytidine deaminase-like"/>
    <property type="match status" value="1"/>
</dbReference>
<dbReference type="GO" id="GO:0004126">
    <property type="term" value="F:cytidine deaminase activity"/>
    <property type="evidence" value="ECO:0007669"/>
    <property type="project" value="UniProtKB-UniRule"/>
</dbReference>
<evidence type="ECO:0000256" key="10">
    <source>
        <dbReference type="ARBA" id="ARBA00049252"/>
    </source>
</evidence>
<feature type="active site" description="Proton donor" evidence="12">
    <location>
        <position position="59"/>
    </location>
</feature>
<evidence type="ECO:0000256" key="15">
    <source>
        <dbReference type="RuleBase" id="RU364006"/>
    </source>
</evidence>
<dbReference type="InterPro" id="IPR016193">
    <property type="entry name" value="Cytidine_deaminase-like"/>
</dbReference>
<protein>
    <recommendedName>
        <fullName evidence="5 15">Cytidine deaminase</fullName>
        <ecNumber evidence="4 15">3.5.4.5</ecNumber>
    </recommendedName>
    <alternativeName>
        <fullName evidence="9 15">Cytidine aminohydrolase</fullName>
    </alternativeName>
</protein>
<dbReference type="AlphaFoldDB" id="A0A0B2JZ81"/>
<comment type="similarity">
    <text evidence="3 15">Belongs to the cytidine and deoxycytidylate deaminase family.</text>
</comment>
<evidence type="ECO:0000256" key="4">
    <source>
        <dbReference type="ARBA" id="ARBA00012783"/>
    </source>
</evidence>
<evidence type="ECO:0000256" key="8">
    <source>
        <dbReference type="ARBA" id="ARBA00022833"/>
    </source>
</evidence>
<keyword evidence="8 14" id="KW-0862">Zinc</keyword>
<evidence type="ECO:0000256" key="7">
    <source>
        <dbReference type="ARBA" id="ARBA00022801"/>
    </source>
</evidence>
<feature type="binding site" evidence="13">
    <location>
        <begin position="46"/>
        <end position="52"/>
    </location>
    <ligand>
        <name>substrate</name>
    </ligand>
</feature>
<evidence type="ECO:0000256" key="2">
    <source>
        <dbReference type="ARBA" id="ARBA00003949"/>
    </source>
</evidence>
<dbReference type="RefSeq" id="WP_039208256.1">
    <property type="nucleotide sequence ID" value="NZ_JSCE01000143.1"/>
</dbReference>
<evidence type="ECO:0000256" key="1">
    <source>
        <dbReference type="ARBA" id="ARBA00001947"/>
    </source>
</evidence>
<dbReference type="NCBIfam" id="NF004064">
    <property type="entry name" value="PRK05578.1"/>
    <property type="match status" value="1"/>
</dbReference>
<dbReference type="GO" id="GO:0008270">
    <property type="term" value="F:zinc ion binding"/>
    <property type="evidence" value="ECO:0007669"/>
    <property type="project" value="UniProtKB-UniRule"/>
</dbReference>
<feature type="domain" description="CMP/dCMP-type deaminase" evidence="16">
    <location>
        <begin position="5"/>
        <end position="138"/>
    </location>
</feature>
<evidence type="ECO:0000256" key="3">
    <source>
        <dbReference type="ARBA" id="ARBA00006576"/>
    </source>
</evidence>
<dbReference type="Proteomes" id="UP000030993">
    <property type="component" value="Unassembled WGS sequence"/>
</dbReference>
<dbReference type="InterPro" id="IPR006262">
    <property type="entry name" value="Cyt_deam_tetra"/>
</dbReference>
<dbReference type="InterPro" id="IPR016192">
    <property type="entry name" value="APOBEC/CMP_deaminase_Zn-bd"/>
</dbReference>
<feature type="binding site" evidence="14">
    <location>
        <position position="95"/>
    </location>
    <ligand>
        <name>Zn(2+)</name>
        <dbReference type="ChEBI" id="CHEBI:29105"/>
        <note>catalytic</note>
    </ligand>
</feature>
<evidence type="ECO:0000256" key="11">
    <source>
        <dbReference type="ARBA" id="ARBA00049558"/>
    </source>
</evidence>
<evidence type="ECO:0000259" key="16">
    <source>
        <dbReference type="PROSITE" id="PS51747"/>
    </source>
</evidence>
<evidence type="ECO:0000313" key="17">
    <source>
        <dbReference type="EMBL" id="KHM52053.1"/>
    </source>
</evidence>
<keyword evidence="7 15" id="KW-0378">Hydrolase</keyword>
<dbReference type="EMBL" id="JSCE01000143">
    <property type="protein sequence ID" value="KHM52053.1"/>
    <property type="molecule type" value="Genomic_DNA"/>
</dbReference>
<dbReference type="PROSITE" id="PS00903">
    <property type="entry name" value="CYT_DCMP_DEAMINASES_1"/>
    <property type="match status" value="1"/>
</dbReference>
<dbReference type="PROSITE" id="PS51747">
    <property type="entry name" value="CYT_DCMP_DEAMINASES_2"/>
    <property type="match status" value="1"/>
</dbReference>
<comment type="caution">
    <text evidence="17">The sequence shown here is derived from an EMBL/GenBank/DDBJ whole genome shotgun (WGS) entry which is preliminary data.</text>
</comment>
<dbReference type="GO" id="GO:0055086">
    <property type="term" value="P:nucleobase-containing small molecule metabolic process"/>
    <property type="evidence" value="ECO:0007669"/>
    <property type="project" value="UniProtKB-ARBA"/>
</dbReference>
<dbReference type="eggNOG" id="COG0295">
    <property type="taxonomic scope" value="Bacteria"/>
</dbReference>
<evidence type="ECO:0000256" key="12">
    <source>
        <dbReference type="PIRSR" id="PIRSR606262-1"/>
    </source>
</evidence>
<comment type="catalytic activity">
    <reaction evidence="10 15">
        <text>2'-deoxycytidine + H2O + H(+) = 2'-deoxyuridine + NH4(+)</text>
        <dbReference type="Rhea" id="RHEA:13433"/>
        <dbReference type="ChEBI" id="CHEBI:15377"/>
        <dbReference type="ChEBI" id="CHEBI:15378"/>
        <dbReference type="ChEBI" id="CHEBI:15698"/>
        <dbReference type="ChEBI" id="CHEBI:16450"/>
        <dbReference type="ChEBI" id="CHEBI:28938"/>
        <dbReference type="EC" id="3.5.4.5"/>
    </reaction>
</comment>
<organism evidence="17 18">
    <name type="scientific">Anaerovibrio lipolyticus</name>
    <dbReference type="NCBI Taxonomy" id="82374"/>
    <lineage>
        <taxon>Bacteria</taxon>
        <taxon>Bacillati</taxon>
        <taxon>Bacillota</taxon>
        <taxon>Negativicutes</taxon>
        <taxon>Selenomonadales</taxon>
        <taxon>Selenomonadaceae</taxon>
        <taxon>Anaerovibrio</taxon>
    </lineage>
</organism>
<evidence type="ECO:0000256" key="13">
    <source>
        <dbReference type="PIRSR" id="PIRSR606262-2"/>
    </source>
</evidence>
<sequence>MAIDFDRKKLIQKALDNISHAYAPYSHFHVSAAVLMSDGKVYTGVNVENASYPAGICAERNAIFHAIAQDKAAKLVAVAIVGGPDGKIRDYCAPCGVCRQVMREFGKPEEIKVIMGKSTEDFKEMTLAELLPMSFGPDFLNEHSSITT</sequence>
<dbReference type="Gene3D" id="3.40.140.10">
    <property type="entry name" value="Cytidine Deaminase, domain 2"/>
    <property type="match status" value="1"/>
</dbReference>
<dbReference type="NCBIfam" id="TIGR01354">
    <property type="entry name" value="cyt_deam_tetra"/>
    <property type="match status" value="1"/>
</dbReference>
<dbReference type="GO" id="GO:0042802">
    <property type="term" value="F:identical protein binding"/>
    <property type="evidence" value="ECO:0007669"/>
    <property type="project" value="UniProtKB-ARBA"/>
</dbReference>
<comment type="catalytic activity">
    <reaction evidence="11 15">
        <text>cytidine + H2O + H(+) = uridine + NH4(+)</text>
        <dbReference type="Rhea" id="RHEA:16069"/>
        <dbReference type="ChEBI" id="CHEBI:15377"/>
        <dbReference type="ChEBI" id="CHEBI:15378"/>
        <dbReference type="ChEBI" id="CHEBI:16704"/>
        <dbReference type="ChEBI" id="CHEBI:17562"/>
        <dbReference type="ChEBI" id="CHEBI:28938"/>
        <dbReference type="EC" id="3.5.4.5"/>
    </reaction>
</comment>
<dbReference type="CDD" id="cd01283">
    <property type="entry name" value="cytidine_deaminase"/>
    <property type="match status" value="1"/>
</dbReference>
<keyword evidence="18" id="KW-1185">Reference proteome</keyword>
<evidence type="ECO:0000256" key="14">
    <source>
        <dbReference type="PIRSR" id="PIRSR606262-3"/>
    </source>
</evidence>
<evidence type="ECO:0000256" key="9">
    <source>
        <dbReference type="ARBA" id="ARBA00032005"/>
    </source>
</evidence>
<dbReference type="GO" id="GO:0072527">
    <property type="term" value="P:pyrimidine-containing compound metabolic process"/>
    <property type="evidence" value="ECO:0007669"/>
    <property type="project" value="UniProtKB-ARBA"/>
</dbReference>
<proteinExistence type="inferred from homology"/>
<gene>
    <name evidence="17" type="ORF">NZ47_06880</name>
</gene>
<feature type="binding site" evidence="14">
    <location>
        <position position="57"/>
    </location>
    <ligand>
        <name>Zn(2+)</name>
        <dbReference type="ChEBI" id="CHEBI:29105"/>
        <note>catalytic</note>
    </ligand>
</feature>
<dbReference type="InterPro" id="IPR002125">
    <property type="entry name" value="CMP_dCMP_dom"/>
</dbReference>
<evidence type="ECO:0000313" key="18">
    <source>
        <dbReference type="Proteomes" id="UP000030993"/>
    </source>
</evidence>
<dbReference type="PANTHER" id="PTHR11644:SF2">
    <property type="entry name" value="CYTIDINE DEAMINASE"/>
    <property type="match status" value="1"/>
</dbReference>
<keyword evidence="6 14" id="KW-0479">Metal-binding</keyword>
<dbReference type="EC" id="3.5.4.5" evidence="4 15"/>
<name>A0A0B2JZ81_9FIRM</name>
<evidence type="ECO:0000256" key="5">
    <source>
        <dbReference type="ARBA" id="ARBA00018266"/>
    </source>
</evidence>
<comment type="cofactor">
    <cofactor evidence="1 14 15">
        <name>Zn(2+)</name>
        <dbReference type="ChEBI" id="CHEBI:29105"/>
    </cofactor>
</comment>
<dbReference type="PANTHER" id="PTHR11644">
    <property type="entry name" value="CYTIDINE DEAMINASE"/>
    <property type="match status" value="1"/>
</dbReference>
<evidence type="ECO:0000256" key="6">
    <source>
        <dbReference type="ARBA" id="ARBA00022723"/>
    </source>
</evidence>
<dbReference type="FunFam" id="3.40.140.10:FF:000008">
    <property type="entry name" value="Cytidine deaminase"/>
    <property type="match status" value="1"/>
</dbReference>
<dbReference type="STRING" id="82374.NZ47_06880"/>
<dbReference type="Pfam" id="PF00383">
    <property type="entry name" value="dCMP_cyt_deam_1"/>
    <property type="match status" value="1"/>
</dbReference>
<dbReference type="InterPro" id="IPR050202">
    <property type="entry name" value="Cyt/Deoxycyt_deaminase"/>
</dbReference>
<reference evidence="17 18" key="1">
    <citation type="journal article" date="2013" name="PLoS ONE">
        <title>Identification and characterization of three novel lipases belonging to families II and V from Anaerovibrio lipolyticus 5ST.</title>
        <authorList>
            <person name="Prive F."/>
            <person name="Kaderbhai N.N."/>
            <person name="Girdwood S."/>
            <person name="Worgan H.J."/>
            <person name="Pinloche E."/>
            <person name="Scollan N.D."/>
            <person name="Huws S.A."/>
            <person name="Newbold C.J."/>
        </authorList>
    </citation>
    <scope>NUCLEOTIDE SEQUENCE [LARGE SCALE GENOMIC DNA]</scope>
    <source>
        <strain evidence="17 18">5S</strain>
    </source>
</reference>
<comment type="function">
    <text evidence="2 15">This enzyme scavenges exogenous and endogenous cytidine and 2'-deoxycytidine for UMP synthesis.</text>
</comment>
<feature type="binding site" evidence="14">
    <location>
        <position position="98"/>
    </location>
    <ligand>
        <name>Zn(2+)</name>
        <dbReference type="ChEBI" id="CHEBI:29105"/>
        <note>catalytic</note>
    </ligand>
</feature>
<accession>A0A0B2JZ81</accession>